<dbReference type="EMBL" id="JBHTBF010000002">
    <property type="protein sequence ID" value="MFC7316164.1"/>
    <property type="molecule type" value="Genomic_DNA"/>
</dbReference>
<organism evidence="7 8">
    <name type="scientific">Halomarina halobia</name>
    <dbReference type="NCBI Taxonomy" id="3033386"/>
    <lineage>
        <taxon>Archaea</taxon>
        <taxon>Methanobacteriati</taxon>
        <taxon>Methanobacteriota</taxon>
        <taxon>Stenosarchaea group</taxon>
        <taxon>Halobacteria</taxon>
        <taxon>Halobacteriales</taxon>
        <taxon>Natronomonadaceae</taxon>
        <taxon>Halomarina</taxon>
    </lineage>
</organism>
<sequence>MAILYTDEIRDMTPAERRVELEELETELLNARAVEAAGGAPDDPGRIRELRRTIARIKTIQREEGDDGAQSASERSSGDEPRDEDE</sequence>
<dbReference type="AlphaFoldDB" id="A0ABD6A855"/>
<accession>A0ABD6A855</accession>
<name>A0ABD6A855_9EURY</name>
<gene>
    <name evidence="7" type="primary">rpmC</name>
    <name evidence="5" type="synonym">rpl29</name>
    <name evidence="7" type="ORF">ACFQPE_05055</name>
</gene>
<dbReference type="GO" id="GO:0006412">
    <property type="term" value="P:translation"/>
    <property type="evidence" value="ECO:0007669"/>
    <property type="project" value="UniProtKB-UniRule"/>
</dbReference>
<dbReference type="Proteomes" id="UP001596547">
    <property type="component" value="Unassembled WGS sequence"/>
</dbReference>
<evidence type="ECO:0000313" key="8">
    <source>
        <dbReference type="Proteomes" id="UP001596547"/>
    </source>
</evidence>
<feature type="region of interest" description="Disordered" evidence="6">
    <location>
        <begin position="58"/>
        <end position="86"/>
    </location>
</feature>
<dbReference type="Pfam" id="PF00831">
    <property type="entry name" value="Ribosomal_L29"/>
    <property type="match status" value="1"/>
</dbReference>
<evidence type="ECO:0000256" key="1">
    <source>
        <dbReference type="ARBA" id="ARBA00009254"/>
    </source>
</evidence>
<keyword evidence="8" id="KW-1185">Reference proteome</keyword>
<reference evidence="7 8" key="1">
    <citation type="journal article" date="2019" name="Int. J. Syst. Evol. Microbiol.">
        <title>The Global Catalogue of Microorganisms (GCM) 10K type strain sequencing project: providing services to taxonomists for standard genome sequencing and annotation.</title>
        <authorList>
            <consortium name="The Broad Institute Genomics Platform"/>
            <consortium name="The Broad Institute Genome Sequencing Center for Infectious Disease"/>
            <person name="Wu L."/>
            <person name="Ma J."/>
        </authorList>
    </citation>
    <scope>NUCLEOTIDE SEQUENCE [LARGE SCALE GENOMIC DNA]</scope>
    <source>
        <strain evidence="7 8">PSR21</strain>
    </source>
</reference>
<comment type="caution">
    <text evidence="7">The sequence shown here is derived from an EMBL/GenBank/DDBJ whole genome shotgun (WGS) entry which is preliminary data.</text>
</comment>
<proteinExistence type="inferred from homology"/>
<dbReference type="NCBIfam" id="TIGR00012">
    <property type="entry name" value="L29"/>
    <property type="match status" value="1"/>
</dbReference>
<dbReference type="FunFam" id="1.10.287.310:FF:000001">
    <property type="entry name" value="50S ribosomal protein L29"/>
    <property type="match status" value="1"/>
</dbReference>
<dbReference type="Gene3D" id="1.10.287.310">
    <property type="match status" value="1"/>
</dbReference>
<evidence type="ECO:0000256" key="2">
    <source>
        <dbReference type="ARBA" id="ARBA00022980"/>
    </source>
</evidence>
<dbReference type="InterPro" id="IPR036049">
    <property type="entry name" value="Ribosomal_uL29_sf"/>
</dbReference>
<dbReference type="GO" id="GO:0005840">
    <property type="term" value="C:ribosome"/>
    <property type="evidence" value="ECO:0007669"/>
    <property type="project" value="UniProtKB-KW"/>
</dbReference>
<evidence type="ECO:0000256" key="4">
    <source>
        <dbReference type="ARBA" id="ARBA00035204"/>
    </source>
</evidence>
<protein>
    <recommendedName>
        <fullName evidence="4 5">Large ribosomal subunit protein uL29</fullName>
    </recommendedName>
</protein>
<dbReference type="HAMAP" id="MF_00374">
    <property type="entry name" value="Ribosomal_uL29"/>
    <property type="match status" value="1"/>
</dbReference>
<comment type="similarity">
    <text evidence="1 5">Belongs to the universal ribosomal protein uL29 family.</text>
</comment>
<evidence type="ECO:0000256" key="3">
    <source>
        <dbReference type="ARBA" id="ARBA00023274"/>
    </source>
</evidence>
<dbReference type="InterPro" id="IPR001854">
    <property type="entry name" value="Ribosomal_uL29"/>
</dbReference>
<evidence type="ECO:0000313" key="7">
    <source>
        <dbReference type="EMBL" id="MFC7316164.1"/>
    </source>
</evidence>
<dbReference type="SUPFAM" id="SSF46561">
    <property type="entry name" value="Ribosomal protein L29 (L29p)"/>
    <property type="match status" value="1"/>
</dbReference>
<keyword evidence="2 5" id="KW-0689">Ribosomal protein</keyword>
<evidence type="ECO:0000256" key="5">
    <source>
        <dbReference type="HAMAP-Rule" id="MF_00374"/>
    </source>
</evidence>
<dbReference type="GO" id="GO:1990904">
    <property type="term" value="C:ribonucleoprotein complex"/>
    <property type="evidence" value="ECO:0007669"/>
    <property type="project" value="UniProtKB-KW"/>
</dbReference>
<evidence type="ECO:0000256" key="6">
    <source>
        <dbReference type="SAM" id="MobiDB-lite"/>
    </source>
</evidence>
<dbReference type="GeneID" id="79314121"/>
<dbReference type="RefSeq" id="WP_276304570.1">
    <property type="nucleotide sequence ID" value="NZ_CP119992.1"/>
</dbReference>
<keyword evidence="3 5" id="KW-0687">Ribonucleoprotein</keyword>